<gene>
    <name evidence="2" type="ORF">GRQ65_09985</name>
</gene>
<evidence type="ECO:0008006" key="4">
    <source>
        <dbReference type="Google" id="ProtNLM"/>
    </source>
</evidence>
<keyword evidence="3" id="KW-1185">Reference proteome</keyword>
<dbReference type="AlphaFoldDB" id="A0A6L7ET51"/>
<sequence length="490" mass="52278">MTARLARLGLAALLLGIVALGLVIAPAGARPTGTTGGYGTGTADAYLDQVAAELARPGLWVDPSLVGAGLDADDVTELDALAARTPGPVRVAVIPADAVRRDGFGDDPSSSYAPLAYADDELVGQLYDRVGVDGTYALLVVAPSAEQGRSFGAFQYAEERPFYDVQGAVDDAVDCCAPDYDRMLRAFLDEAGDEEVDGRAVLGWTALGAVVLGGGGYGLSKIVTGRRRRREGARVADALRPSLDEEVVELSRRVAALPPAPPAPPQPTTPGLTDPGYGVPGRTRRVLDLVEEARHRLDASEGDARMDTASEVEDVVRRLADARYELVAIDALRRGEPVPEPTAPCFFDPRHGPSTTERTFAPEGGSDRPVPVCARCAESLDAGQRPAARELTVDGTARPYWDWDLFSRPYVNGYWQRHAFSVERVQQTRYGAPARSWGTSRTFSWSSGTGWSSGGGSGRRSGAGSSGRRRSFGGGRSRRSSRRSGRSRRF</sequence>
<evidence type="ECO:0000256" key="1">
    <source>
        <dbReference type="SAM" id="MobiDB-lite"/>
    </source>
</evidence>
<dbReference type="EMBL" id="WUEK01000005">
    <property type="protein sequence ID" value="MXG89880.1"/>
    <property type="molecule type" value="Genomic_DNA"/>
</dbReference>
<proteinExistence type="predicted"/>
<feature type="compositionally biased region" description="Pro residues" evidence="1">
    <location>
        <begin position="258"/>
        <end position="268"/>
    </location>
</feature>
<feature type="compositionally biased region" description="Basic residues" evidence="1">
    <location>
        <begin position="467"/>
        <end position="490"/>
    </location>
</feature>
<evidence type="ECO:0000313" key="3">
    <source>
        <dbReference type="Proteomes" id="UP000473325"/>
    </source>
</evidence>
<evidence type="ECO:0000313" key="2">
    <source>
        <dbReference type="EMBL" id="MXG89880.1"/>
    </source>
</evidence>
<accession>A0A6L7ET51</accession>
<comment type="caution">
    <text evidence="2">The sequence shown here is derived from an EMBL/GenBank/DDBJ whole genome shotgun (WGS) entry which is preliminary data.</text>
</comment>
<reference evidence="2 3" key="1">
    <citation type="submission" date="2019-12" db="EMBL/GenBank/DDBJ databases">
        <authorList>
            <person name="Kun Z."/>
        </authorList>
    </citation>
    <scope>NUCLEOTIDE SEQUENCE [LARGE SCALE GENOMIC DNA]</scope>
    <source>
        <strain evidence="2 3">YIM 123512</strain>
    </source>
</reference>
<protein>
    <recommendedName>
        <fullName evidence="4">TPM domain-containing protein</fullName>
    </recommendedName>
</protein>
<feature type="region of interest" description="Disordered" evidence="1">
    <location>
        <begin position="446"/>
        <end position="490"/>
    </location>
</feature>
<organism evidence="2 3">
    <name type="scientific">Nocardioides flavescens</name>
    <dbReference type="NCBI Taxonomy" id="2691959"/>
    <lineage>
        <taxon>Bacteria</taxon>
        <taxon>Bacillati</taxon>
        <taxon>Actinomycetota</taxon>
        <taxon>Actinomycetes</taxon>
        <taxon>Propionibacteriales</taxon>
        <taxon>Nocardioidaceae</taxon>
        <taxon>Nocardioides</taxon>
    </lineage>
</organism>
<feature type="region of interest" description="Disordered" evidence="1">
    <location>
        <begin position="256"/>
        <end position="278"/>
    </location>
</feature>
<dbReference type="RefSeq" id="WP_160877747.1">
    <property type="nucleotide sequence ID" value="NZ_WUEK01000005.1"/>
</dbReference>
<feature type="compositionally biased region" description="Gly residues" evidence="1">
    <location>
        <begin position="451"/>
        <end position="465"/>
    </location>
</feature>
<dbReference type="Proteomes" id="UP000473325">
    <property type="component" value="Unassembled WGS sequence"/>
</dbReference>
<name>A0A6L7ET51_9ACTN</name>